<dbReference type="Proteomes" id="UP000552836">
    <property type="component" value="Unassembled WGS sequence"/>
</dbReference>
<comment type="similarity">
    <text evidence="1">Belongs to the CapA family.</text>
</comment>
<proteinExistence type="inferred from homology"/>
<evidence type="ECO:0000256" key="1">
    <source>
        <dbReference type="ARBA" id="ARBA00005662"/>
    </source>
</evidence>
<evidence type="ECO:0000313" key="4">
    <source>
        <dbReference type="Proteomes" id="UP000552836"/>
    </source>
</evidence>
<dbReference type="CDD" id="cd07381">
    <property type="entry name" value="MPP_CapA"/>
    <property type="match status" value="1"/>
</dbReference>
<dbReference type="Pfam" id="PF09587">
    <property type="entry name" value="PGA_cap"/>
    <property type="match status" value="1"/>
</dbReference>
<reference evidence="3 4" key="1">
    <citation type="submission" date="2020-02" db="EMBL/GenBank/DDBJ databases">
        <title>Sequencing the genomes of 1000 actinobacteria strains.</title>
        <authorList>
            <person name="Klenk H.-P."/>
        </authorList>
    </citation>
    <scope>NUCLEOTIDE SEQUENCE [LARGE SCALE GENOMIC DNA]</scope>
    <source>
        <strain evidence="3 4">DSM 45201</strain>
    </source>
</reference>
<feature type="domain" description="Capsule synthesis protein CapA" evidence="2">
    <location>
        <begin position="2"/>
        <end position="239"/>
    </location>
</feature>
<sequence>MRITGVGDVVMGAAPQLPPDGGRDLFTGVGDRLSGDVVLANLDQALTDVTTSTKCGPDSSGCYAFRAPPSYAERLAEAGFTVVNLANNHTRDFGVAGLQDTREALTAAGVDHTGMPGQITYQRVDDLRVATIGFSPYGWTQSLLDIPAAEDLVREAAAHADVVLVTIHAGGEGSDFQHTRPGVETFLGENRGDPIAFSHAVIDAGADLVLGAGPHVLRGMEWYQGRLIAYSLGNFTGYRALSNDGPKGVGALVTVELTADGSWLGGELVPIRMADPGLPELDPEREAVEQVATLSHEDFGGCGVDVSDDGALTPPTC</sequence>
<dbReference type="PANTHER" id="PTHR33393">
    <property type="entry name" value="POLYGLUTAMINE SYNTHESIS ACCESSORY PROTEIN RV0574C-RELATED"/>
    <property type="match status" value="1"/>
</dbReference>
<gene>
    <name evidence="3" type="ORF">FB380_003507</name>
</gene>
<evidence type="ECO:0000259" key="2">
    <source>
        <dbReference type="SMART" id="SM00854"/>
    </source>
</evidence>
<comment type="caution">
    <text evidence="3">The sequence shown here is derived from an EMBL/GenBank/DDBJ whole genome shotgun (WGS) entry which is preliminary data.</text>
</comment>
<dbReference type="SUPFAM" id="SSF56300">
    <property type="entry name" value="Metallo-dependent phosphatases"/>
    <property type="match status" value="1"/>
</dbReference>
<protein>
    <recommendedName>
        <fullName evidence="2">Capsule synthesis protein CapA domain-containing protein</fullName>
    </recommendedName>
</protein>
<dbReference type="SMART" id="SM00854">
    <property type="entry name" value="PGA_cap"/>
    <property type="match status" value="1"/>
</dbReference>
<dbReference type="AlphaFoldDB" id="A0A846M015"/>
<organism evidence="3 4">
    <name type="scientific">Modestobacter marinus</name>
    <dbReference type="NCBI Taxonomy" id="477641"/>
    <lineage>
        <taxon>Bacteria</taxon>
        <taxon>Bacillati</taxon>
        <taxon>Actinomycetota</taxon>
        <taxon>Actinomycetes</taxon>
        <taxon>Geodermatophilales</taxon>
        <taxon>Geodermatophilaceae</taxon>
        <taxon>Modestobacter</taxon>
    </lineage>
</organism>
<dbReference type="Gene3D" id="3.60.21.10">
    <property type="match status" value="1"/>
</dbReference>
<dbReference type="PANTHER" id="PTHR33393:SF11">
    <property type="entry name" value="POLYGLUTAMINE SYNTHESIS ACCESSORY PROTEIN RV0574C-RELATED"/>
    <property type="match status" value="1"/>
</dbReference>
<dbReference type="InterPro" id="IPR019079">
    <property type="entry name" value="Capsule_synth_CapA"/>
</dbReference>
<accession>A0A846M015</accession>
<dbReference type="InterPro" id="IPR029052">
    <property type="entry name" value="Metallo-depent_PP-like"/>
</dbReference>
<evidence type="ECO:0000313" key="3">
    <source>
        <dbReference type="EMBL" id="NIH69019.1"/>
    </source>
</evidence>
<name>A0A846M015_9ACTN</name>
<dbReference type="InterPro" id="IPR052169">
    <property type="entry name" value="CW_Biosynth-Accessory"/>
</dbReference>
<dbReference type="RefSeq" id="WP_166756616.1">
    <property type="nucleotide sequence ID" value="NZ_BAABJU010000003.1"/>
</dbReference>
<dbReference type="EMBL" id="JAAMPA010000002">
    <property type="protein sequence ID" value="NIH69019.1"/>
    <property type="molecule type" value="Genomic_DNA"/>
</dbReference>